<proteinExistence type="inferred from homology"/>
<dbReference type="InterPro" id="IPR026843">
    <property type="entry name" value="SbcD_C"/>
</dbReference>
<dbReference type="GO" id="GO:0008408">
    <property type="term" value="F:3'-5' exonuclease activity"/>
    <property type="evidence" value="ECO:0007669"/>
    <property type="project" value="InterPro"/>
</dbReference>
<evidence type="ECO:0000259" key="8">
    <source>
        <dbReference type="Pfam" id="PF00149"/>
    </source>
</evidence>
<dbReference type="InterPro" id="IPR041796">
    <property type="entry name" value="Mre11_N"/>
</dbReference>
<dbReference type="Gene3D" id="3.60.21.10">
    <property type="match status" value="1"/>
</dbReference>
<feature type="domain" description="Calcineurin-like phosphoesterase" evidence="8">
    <location>
        <begin position="9"/>
        <end position="138"/>
    </location>
</feature>
<evidence type="ECO:0000256" key="7">
    <source>
        <dbReference type="RuleBase" id="RU363069"/>
    </source>
</evidence>
<evidence type="ECO:0000259" key="9">
    <source>
        <dbReference type="Pfam" id="PF12320"/>
    </source>
</evidence>
<dbReference type="InterPro" id="IPR004843">
    <property type="entry name" value="Calcineurin-like_PHP"/>
</dbReference>
<comment type="similarity">
    <text evidence="1 7">Belongs to the SbcD family.</text>
</comment>
<dbReference type="Pfam" id="PF00149">
    <property type="entry name" value="Metallophos"/>
    <property type="match status" value="1"/>
</dbReference>
<keyword evidence="7" id="KW-0233">DNA recombination</keyword>
<evidence type="ECO:0000256" key="2">
    <source>
        <dbReference type="ARBA" id="ARBA00011322"/>
    </source>
</evidence>
<evidence type="ECO:0000256" key="6">
    <source>
        <dbReference type="ARBA" id="ARBA00022839"/>
    </source>
</evidence>
<accession>A0A1H1NT54</accession>
<feature type="domain" description="Nuclease SbcCD subunit D C-terminal" evidence="9">
    <location>
        <begin position="275"/>
        <end position="332"/>
    </location>
</feature>
<keyword evidence="6 7" id="KW-0269">Exonuclease</keyword>
<dbReference type="InterPro" id="IPR029052">
    <property type="entry name" value="Metallo-depent_PP-like"/>
</dbReference>
<keyword evidence="4 7" id="KW-0540">Nuclease</keyword>
<keyword evidence="5 7" id="KW-0378">Hydrolase</keyword>
<dbReference type="GO" id="GO:0006310">
    <property type="term" value="P:DNA recombination"/>
    <property type="evidence" value="ECO:0007669"/>
    <property type="project" value="UniProtKB-KW"/>
</dbReference>
<dbReference type="EMBL" id="LT629757">
    <property type="protein sequence ID" value="SDS02161.1"/>
    <property type="molecule type" value="Genomic_DNA"/>
</dbReference>
<protein>
    <recommendedName>
        <fullName evidence="3 7">Nuclease SbcCD subunit D</fullName>
    </recommendedName>
</protein>
<name>A0A1H1NT54_9ACTN</name>
<keyword evidence="7" id="KW-0255">Endonuclease</keyword>
<dbReference type="PANTHER" id="PTHR30337">
    <property type="entry name" value="COMPONENT OF ATP-DEPENDENT DSDNA EXONUCLEASE"/>
    <property type="match status" value="1"/>
</dbReference>
<sequence length="404" mass="43233">MPPPSVSGMRLLHTSDWHLGRSFHGEDLLGAQAAFVDHLVETVTREQVDAVLVAGDVYDRALPPVDAVALADEAFHRLAATRARVVVTSGNHDSARRLGFNARLVDLAGVHLRTELSRVGEPVLLEDAHGQVAVHGLPYLDPDVARVAWDLPTRSHHTALAHAVGLVRADLATRPAGTRSVVLAHAFVTGGQPSDSERDIAVGGVSAVPTELFEPFDYTALGHLHGRATLTPTVRYCGSPVAYSFSEAHHVKGSWLVDLGPRGTTQAQFVEAPVTRRLAVLEGELEQLLADPALARHETAWVQATLTDASRPDQAMERLRRRFPHALALRFAPVGGAPSTRRHLVAGRSAHDVTLDFVEHVRGRAATDAESALLAEALACCSEDRELDLERVGAAAGAAPDAGR</sequence>
<evidence type="ECO:0000256" key="3">
    <source>
        <dbReference type="ARBA" id="ARBA00013365"/>
    </source>
</evidence>
<evidence type="ECO:0000256" key="4">
    <source>
        <dbReference type="ARBA" id="ARBA00022722"/>
    </source>
</evidence>
<reference evidence="11" key="1">
    <citation type="submission" date="2016-10" db="EMBL/GenBank/DDBJ databases">
        <authorList>
            <person name="Varghese N."/>
            <person name="Submissions S."/>
        </authorList>
    </citation>
    <scope>NUCLEOTIDE SEQUENCE [LARGE SCALE GENOMIC DNA]</scope>
    <source>
        <strain evidence="11">DSM 22127</strain>
    </source>
</reference>
<keyword evidence="7" id="KW-0235">DNA replication</keyword>
<evidence type="ECO:0000313" key="10">
    <source>
        <dbReference type="EMBL" id="SDS02161.1"/>
    </source>
</evidence>
<dbReference type="GO" id="GO:0004519">
    <property type="term" value="F:endonuclease activity"/>
    <property type="evidence" value="ECO:0007669"/>
    <property type="project" value="UniProtKB-KW"/>
</dbReference>
<evidence type="ECO:0000256" key="5">
    <source>
        <dbReference type="ARBA" id="ARBA00022801"/>
    </source>
</evidence>
<gene>
    <name evidence="7" type="primary">sbcD</name>
    <name evidence="10" type="ORF">SAMN04488570_0958</name>
</gene>
<dbReference type="SUPFAM" id="SSF56300">
    <property type="entry name" value="Metallo-dependent phosphatases"/>
    <property type="match status" value="1"/>
</dbReference>
<dbReference type="Pfam" id="PF12320">
    <property type="entry name" value="SbcD_C"/>
    <property type="match status" value="1"/>
</dbReference>
<dbReference type="InterPro" id="IPR004593">
    <property type="entry name" value="SbcD"/>
</dbReference>
<dbReference type="STRING" id="642780.SAMN04488570_0958"/>
<dbReference type="GO" id="GO:0006260">
    <property type="term" value="P:DNA replication"/>
    <property type="evidence" value="ECO:0007669"/>
    <property type="project" value="UniProtKB-KW"/>
</dbReference>
<evidence type="ECO:0000313" key="11">
    <source>
        <dbReference type="Proteomes" id="UP000198859"/>
    </source>
</evidence>
<comment type="subunit">
    <text evidence="2 7">Heterodimer of SbcC and SbcD.</text>
</comment>
<organism evidence="10 11">
    <name type="scientific">Nocardioides scoriae</name>
    <dbReference type="NCBI Taxonomy" id="642780"/>
    <lineage>
        <taxon>Bacteria</taxon>
        <taxon>Bacillati</taxon>
        <taxon>Actinomycetota</taxon>
        <taxon>Actinomycetes</taxon>
        <taxon>Propionibacteriales</taxon>
        <taxon>Nocardioidaceae</taxon>
        <taxon>Nocardioides</taxon>
    </lineage>
</organism>
<keyword evidence="11" id="KW-1185">Reference proteome</keyword>
<dbReference type="Proteomes" id="UP000198859">
    <property type="component" value="Chromosome I"/>
</dbReference>
<dbReference type="AlphaFoldDB" id="A0A1H1NT54"/>
<dbReference type="NCBIfam" id="TIGR00619">
    <property type="entry name" value="sbcd"/>
    <property type="match status" value="1"/>
</dbReference>
<dbReference type="InterPro" id="IPR050535">
    <property type="entry name" value="DNA_Repair-Maintenance_Comp"/>
</dbReference>
<comment type="function">
    <text evidence="7">SbcCD cleaves DNA hairpin structures. These structures can inhibit DNA replication and are intermediates in certain DNA recombination reactions. The complex acts as a 3'-&gt;5' double strand exonuclease that can open hairpins. It also has a 5' single-strand endonuclease activity.</text>
</comment>
<evidence type="ECO:0000256" key="1">
    <source>
        <dbReference type="ARBA" id="ARBA00010555"/>
    </source>
</evidence>
<dbReference type="PANTHER" id="PTHR30337:SF0">
    <property type="entry name" value="NUCLEASE SBCCD SUBUNIT D"/>
    <property type="match status" value="1"/>
</dbReference>
<dbReference type="CDD" id="cd00840">
    <property type="entry name" value="MPP_Mre11_N"/>
    <property type="match status" value="1"/>
</dbReference>